<protein>
    <submittedName>
        <fullName evidence="2">Uncharacterized protein</fullName>
    </submittedName>
</protein>
<dbReference type="PANTHER" id="PTHR39475">
    <property type="entry name" value="CONIDIATION-SPECIFIC PROTEIN 6"/>
    <property type="match status" value="1"/>
</dbReference>
<name>A0A395SXP0_9HYPO</name>
<proteinExistence type="predicted"/>
<dbReference type="EMBL" id="PXOG01000100">
    <property type="protein sequence ID" value="RGP77250.1"/>
    <property type="molecule type" value="Genomic_DNA"/>
</dbReference>
<gene>
    <name evidence="2" type="ORF">FLONG3_4765</name>
</gene>
<keyword evidence="3" id="KW-1185">Reference proteome</keyword>
<dbReference type="Proteomes" id="UP000266234">
    <property type="component" value="Unassembled WGS sequence"/>
</dbReference>
<evidence type="ECO:0000256" key="1">
    <source>
        <dbReference type="SAM" id="MobiDB-lite"/>
    </source>
</evidence>
<dbReference type="PANTHER" id="PTHR39475:SF1">
    <property type="entry name" value="CONIDIATION-SPECIFIC PROTEIN 6"/>
    <property type="match status" value="1"/>
</dbReference>
<accession>A0A395SXP0</accession>
<organism evidence="2 3">
    <name type="scientific">Fusarium longipes</name>
    <dbReference type="NCBI Taxonomy" id="694270"/>
    <lineage>
        <taxon>Eukaryota</taxon>
        <taxon>Fungi</taxon>
        <taxon>Dikarya</taxon>
        <taxon>Ascomycota</taxon>
        <taxon>Pezizomycotina</taxon>
        <taxon>Sordariomycetes</taxon>
        <taxon>Hypocreomycetidae</taxon>
        <taxon>Hypocreales</taxon>
        <taxon>Nectriaceae</taxon>
        <taxon>Fusarium</taxon>
    </lineage>
</organism>
<sequence>MSNVGYPSTYEDGDQRHYSREAVREEGRAHGVNTEGYLNKDSIMNELQEKDTQRKVDDRLKHEPGFAATMHGNKPSRGAEIDAELAREDAEMMAKKKEKTDSMPGKKLEHHTQKSEWKQEIEREGKEAQARYRDEGRNTHDGQGMEYVTRKTHSSRE</sequence>
<feature type="compositionally biased region" description="Basic and acidic residues" evidence="1">
    <location>
        <begin position="93"/>
        <end position="140"/>
    </location>
</feature>
<reference evidence="2 3" key="1">
    <citation type="journal article" date="2018" name="PLoS Pathog.">
        <title>Evolution of structural diversity of trichothecenes, a family of toxins produced by plant pathogenic and entomopathogenic fungi.</title>
        <authorList>
            <person name="Proctor R.H."/>
            <person name="McCormick S.P."/>
            <person name="Kim H.S."/>
            <person name="Cardoza R.E."/>
            <person name="Stanley A.M."/>
            <person name="Lindo L."/>
            <person name="Kelly A."/>
            <person name="Brown D.W."/>
            <person name="Lee T."/>
            <person name="Vaughan M.M."/>
            <person name="Alexander N.J."/>
            <person name="Busman M."/>
            <person name="Gutierrez S."/>
        </authorList>
    </citation>
    <scope>NUCLEOTIDE SEQUENCE [LARGE SCALE GENOMIC DNA]</scope>
    <source>
        <strain evidence="2 3">NRRL 20695</strain>
    </source>
</reference>
<feature type="compositionally biased region" description="Basic and acidic residues" evidence="1">
    <location>
        <begin position="13"/>
        <end position="29"/>
    </location>
</feature>
<dbReference type="OrthoDB" id="3358750at2759"/>
<feature type="region of interest" description="Disordered" evidence="1">
    <location>
        <begin position="1"/>
        <end position="41"/>
    </location>
</feature>
<evidence type="ECO:0000313" key="3">
    <source>
        <dbReference type="Proteomes" id="UP000266234"/>
    </source>
</evidence>
<evidence type="ECO:0000313" key="2">
    <source>
        <dbReference type="EMBL" id="RGP77250.1"/>
    </source>
</evidence>
<feature type="region of interest" description="Disordered" evidence="1">
    <location>
        <begin position="93"/>
        <end position="157"/>
    </location>
</feature>
<comment type="caution">
    <text evidence="2">The sequence shown here is derived from an EMBL/GenBank/DDBJ whole genome shotgun (WGS) entry which is preliminary data.</text>
</comment>
<dbReference type="AlphaFoldDB" id="A0A395SXP0"/>